<sequence>MNDQSAVDIEQFLEYLETSETADDVPPEEIEVGKKAYQEYLEGRDPGKSKAELKAELGCGTTSS</sequence>
<name>A0A552M3S5_9CHRO</name>
<dbReference type="EMBL" id="SFAN01000014">
    <property type="protein sequence ID" value="TRV27122.1"/>
    <property type="molecule type" value="Genomic_DNA"/>
</dbReference>
<accession>A0A552M3S5</accession>
<gene>
    <name evidence="2" type="ORF">EWV40_01620</name>
</gene>
<feature type="compositionally biased region" description="Basic and acidic residues" evidence="1">
    <location>
        <begin position="41"/>
        <end position="55"/>
    </location>
</feature>
<comment type="caution">
    <text evidence="2">The sequence shown here is derived from an EMBL/GenBank/DDBJ whole genome shotgun (WGS) entry which is preliminary data.</text>
</comment>
<reference evidence="2 3" key="1">
    <citation type="submission" date="2019-01" db="EMBL/GenBank/DDBJ databases">
        <title>Coherence of Microcystis species and biogeography revealed through population genomics.</title>
        <authorList>
            <person name="Perez-Carrascal O.M."/>
            <person name="Terrat Y."/>
            <person name="Giani A."/>
            <person name="Fortin N."/>
            <person name="Tromas N."/>
            <person name="Shapiro B.J."/>
        </authorList>
    </citation>
    <scope>NUCLEOTIDE SEQUENCE [LARGE SCALE GENOMIC DNA]</scope>
    <source>
        <strain evidence="2">Mf_WU_F_19750830_S460</strain>
    </source>
</reference>
<proteinExistence type="predicted"/>
<evidence type="ECO:0000313" key="3">
    <source>
        <dbReference type="Proteomes" id="UP000320730"/>
    </source>
</evidence>
<dbReference type="Proteomes" id="UP000320730">
    <property type="component" value="Unassembled WGS sequence"/>
</dbReference>
<evidence type="ECO:0000313" key="2">
    <source>
        <dbReference type="EMBL" id="TRV27122.1"/>
    </source>
</evidence>
<dbReference type="AlphaFoldDB" id="A0A552M3S5"/>
<organism evidence="2 3">
    <name type="scientific">Microcystis flos-aquae Mf_WU_F_19750830_S460</name>
    <dbReference type="NCBI Taxonomy" id="2486237"/>
    <lineage>
        <taxon>Bacteria</taxon>
        <taxon>Bacillati</taxon>
        <taxon>Cyanobacteriota</taxon>
        <taxon>Cyanophyceae</taxon>
        <taxon>Oscillatoriophycideae</taxon>
        <taxon>Chroococcales</taxon>
        <taxon>Microcystaceae</taxon>
        <taxon>Microcystis</taxon>
    </lineage>
</organism>
<evidence type="ECO:0000256" key="1">
    <source>
        <dbReference type="SAM" id="MobiDB-lite"/>
    </source>
</evidence>
<feature type="region of interest" description="Disordered" evidence="1">
    <location>
        <begin position="41"/>
        <end position="64"/>
    </location>
</feature>
<protein>
    <submittedName>
        <fullName evidence="2">Uncharacterized protein</fullName>
    </submittedName>
</protein>